<gene>
    <name evidence="1" type="ORF">KNN_02302</name>
</gene>
<dbReference type="RefSeq" id="WP_060851845.1">
    <property type="nucleotide sequence ID" value="NZ_AP014864.1"/>
</dbReference>
<organism evidence="1 2">
    <name type="scientific">Bacillus thuringiensis subsp. tolworthi</name>
    <dbReference type="NCBI Taxonomy" id="1442"/>
    <lineage>
        <taxon>Bacteria</taxon>
        <taxon>Bacillati</taxon>
        <taxon>Bacillota</taxon>
        <taxon>Bacilli</taxon>
        <taxon>Bacillales</taxon>
        <taxon>Bacillaceae</taxon>
        <taxon>Bacillus</taxon>
        <taxon>Bacillus cereus group</taxon>
    </lineage>
</organism>
<sequence length="81" mass="9471">MLNEELLEALIKYRRFNGKNPDILQVNPRYFRSLLEELNYPEWLIKKKEAETGTKKSLLGVTVELTDTVEKFELGKKLAES</sequence>
<dbReference type="AlphaFoldDB" id="A0A9W3ZX92"/>
<dbReference type="EMBL" id="AP014864">
    <property type="protein sequence ID" value="BAR83148.1"/>
    <property type="molecule type" value="Genomic_DNA"/>
</dbReference>
<protein>
    <submittedName>
        <fullName evidence="1">Phage protein</fullName>
    </submittedName>
</protein>
<accession>A0A9W3ZX92</accession>
<evidence type="ECO:0000313" key="1">
    <source>
        <dbReference type="EMBL" id="BAR83148.1"/>
    </source>
</evidence>
<dbReference type="Proteomes" id="UP000055316">
    <property type="component" value="Chromosome"/>
</dbReference>
<name>A0A9W3ZX92_BACTO</name>
<reference evidence="1 2" key="1">
    <citation type="submission" date="2015-05" db="EMBL/GenBank/DDBJ databases">
        <title>Whole genome sequence of Bacillus thuringiensis serovar tolworthi Pasteur Institute Standard strain.</title>
        <authorList>
            <person name="Kanda K."/>
            <person name="Nakashima K."/>
            <person name="Nagano Y."/>
        </authorList>
    </citation>
    <scope>NUCLEOTIDE SEQUENCE [LARGE SCALE GENOMIC DNA]</scope>
    <source>
        <strain evidence="1 2">Pasteur Institute Standard strain</strain>
    </source>
</reference>
<evidence type="ECO:0000313" key="2">
    <source>
        <dbReference type="Proteomes" id="UP000055316"/>
    </source>
</evidence>
<proteinExistence type="predicted"/>